<feature type="transmembrane region" description="Helical" evidence="5">
    <location>
        <begin position="185"/>
        <end position="203"/>
    </location>
</feature>
<evidence type="ECO:0000313" key="7">
    <source>
        <dbReference type="EMBL" id="BCZ46805.1"/>
    </source>
</evidence>
<dbReference type="EMBL" id="AP024849">
    <property type="protein sequence ID" value="BCZ46805.1"/>
    <property type="molecule type" value="Genomic_DNA"/>
</dbReference>
<evidence type="ECO:0000256" key="3">
    <source>
        <dbReference type="ARBA" id="ARBA00022989"/>
    </source>
</evidence>
<reference evidence="8" key="1">
    <citation type="submission" date="2021-07" db="EMBL/GenBank/DDBJ databases">
        <title>Complete genome sequencing of a Clostridium isolate.</title>
        <authorList>
            <person name="Ueki A."/>
            <person name="Tonouchi A."/>
        </authorList>
    </citation>
    <scope>NUCLEOTIDE SEQUENCE [LARGE SCALE GENOMIC DNA]</scope>
    <source>
        <strain evidence="8">C5S11</strain>
    </source>
</reference>
<dbReference type="Pfam" id="PF12698">
    <property type="entry name" value="ABC2_membrane_3"/>
    <property type="match status" value="1"/>
</dbReference>
<feature type="transmembrane region" description="Helical" evidence="5">
    <location>
        <begin position="17"/>
        <end position="36"/>
    </location>
</feature>
<organism evidence="7 8">
    <name type="scientific">Clostridium gelidum</name>
    <dbReference type="NCBI Taxonomy" id="704125"/>
    <lineage>
        <taxon>Bacteria</taxon>
        <taxon>Bacillati</taxon>
        <taxon>Bacillota</taxon>
        <taxon>Clostridia</taxon>
        <taxon>Eubacteriales</taxon>
        <taxon>Clostridiaceae</taxon>
        <taxon>Clostridium</taxon>
    </lineage>
</organism>
<keyword evidence="2 5" id="KW-0812">Transmembrane</keyword>
<feature type="transmembrane region" description="Helical" evidence="5">
    <location>
        <begin position="296"/>
        <end position="315"/>
    </location>
</feature>
<evidence type="ECO:0000256" key="4">
    <source>
        <dbReference type="ARBA" id="ARBA00023136"/>
    </source>
</evidence>
<keyword evidence="3 5" id="KW-1133">Transmembrane helix</keyword>
<keyword evidence="8" id="KW-1185">Reference proteome</keyword>
<dbReference type="Proteomes" id="UP000824633">
    <property type="component" value="Chromosome"/>
</dbReference>
<proteinExistence type="predicted"/>
<accession>A0ABN6J0E5</accession>
<comment type="subcellular location">
    <subcellularLocation>
        <location evidence="1">Membrane</location>
        <topology evidence="1">Multi-pass membrane protein</topology>
    </subcellularLocation>
</comment>
<keyword evidence="4 5" id="KW-0472">Membrane</keyword>
<gene>
    <name evidence="7" type="ORF">psyc5s11_28720</name>
</gene>
<evidence type="ECO:0000256" key="5">
    <source>
        <dbReference type="SAM" id="Phobius"/>
    </source>
</evidence>
<evidence type="ECO:0000256" key="2">
    <source>
        <dbReference type="ARBA" id="ARBA00022692"/>
    </source>
</evidence>
<feature type="transmembrane region" description="Helical" evidence="5">
    <location>
        <begin position="224"/>
        <end position="247"/>
    </location>
</feature>
<feature type="domain" description="ABC-2 type transporter transmembrane" evidence="6">
    <location>
        <begin position="22"/>
        <end position="309"/>
    </location>
</feature>
<name>A0ABN6J0E5_9CLOT</name>
<sequence length="373" mass="43593">MILNIIWKEIKYQLKNATFYGFFIVVLLMFFSQLGIPTKSDLTLTTQKENHYNYEKITDKDKEMKHMYLWLGSAYEKGTVLKYKFSFGYDAKLNDSEKNYLKATIDKIYIFDSENNLEIKVSYNEYLDILKDLDKNLNGNTIYGNPEKYGLGYEEISSENALKAYNDVMEKDKFTNAYGRLFADYMGITAGFFPVFLSAFIFVREKNKKDYENIYSSKVSFTKYILAKYIGICVCIMGCYLILATYTTLAYSKFALDTNSVIDRMAIYKYTFAWIGPTVLFATAFGILISAIFNNPIFAIIVQLFLCFSSIQNLIGQYGLTKYVIRFNVFGEYDNYLMWKTAIIENRIFYTILPFAIILLSSYIWTRFRKRNT</sequence>
<feature type="transmembrane region" description="Helical" evidence="5">
    <location>
        <begin position="267"/>
        <end position="289"/>
    </location>
</feature>
<dbReference type="RefSeq" id="WP_224033208.1">
    <property type="nucleotide sequence ID" value="NZ_AP024849.1"/>
</dbReference>
<dbReference type="InterPro" id="IPR013525">
    <property type="entry name" value="ABC2_TM"/>
</dbReference>
<evidence type="ECO:0000259" key="6">
    <source>
        <dbReference type="Pfam" id="PF12698"/>
    </source>
</evidence>
<protein>
    <submittedName>
        <fullName evidence="7">ABC transporter permease</fullName>
    </submittedName>
</protein>
<feature type="transmembrane region" description="Helical" evidence="5">
    <location>
        <begin position="348"/>
        <end position="366"/>
    </location>
</feature>
<dbReference type="PANTHER" id="PTHR43471">
    <property type="entry name" value="ABC TRANSPORTER PERMEASE"/>
    <property type="match status" value="1"/>
</dbReference>
<evidence type="ECO:0000313" key="8">
    <source>
        <dbReference type="Proteomes" id="UP000824633"/>
    </source>
</evidence>
<evidence type="ECO:0000256" key="1">
    <source>
        <dbReference type="ARBA" id="ARBA00004141"/>
    </source>
</evidence>